<dbReference type="GO" id="GO:0005886">
    <property type="term" value="C:plasma membrane"/>
    <property type="evidence" value="ECO:0007669"/>
    <property type="project" value="UniProtKB-SubCell"/>
</dbReference>
<evidence type="ECO:0000256" key="5">
    <source>
        <dbReference type="ARBA" id="ARBA00022692"/>
    </source>
</evidence>
<sequence>MVELFGYTLSYSALASFCVVGILVGMSKTGVAGVSKLAVPLLAVAFGGKESSGLMLPVLIMADFIGVKYYHRHAETKYLWKLLPWTIIGVLAGTYFGQQIDDKTFRIIMGVIIFLSLIVMLWMERTNKEKIPDYLWFAALMGIVAGFTTMVGNLAGSAMALYLLSMRLPKNQYIGTAAWFFICVNIFKVPFHIWVWETITWHSFLLDLILIPFIAIGALVGIKIIKKISDQYFRWFVILMTTVAAIFMILSS</sequence>
<feature type="transmembrane region" description="Helical" evidence="8">
    <location>
        <begin position="176"/>
        <end position="195"/>
    </location>
</feature>
<evidence type="ECO:0000256" key="7">
    <source>
        <dbReference type="ARBA" id="ARBA00023136"/>
    </source>
</evidence>
<feature type="transmembrane region" description="Helical" evidence="8">
    <location>
        <begin position="135"/>
        <end position="164"/>
    </location>
</feature>
<reference evidence="10" key="1">
    <citation type="submission" date="2016-11" db="EMBL/GenBank/DDBJ databases">
        <authorList>
            <person name="Varghese N."/>
            <person name="Submissions S."/>
        </authorList>
    </citation>
    <scope>NUCLEOTIDE SEQUENCE [LARGE SCALE GENOMIC DNA]</scope>
    <source>
        <strain evidence="10">DSM 26134</strain>
    </source>
</reference>
<name>A0A1M6M6K2_REIAG</name>
<feature type="transmembrane region" description="Helical" evidence="8">
    <location>
        <begin position="6"/>
        <end position="25"/>
    </location>
</feature>
<evidence type="ECO:0000256" key="6">
    <source>
        <dbReference type="ARBA" id="ARBA00022989"/>
    </source>
</evidence>
<feature type="transmembrane region" description="Helical" evidence="8">
    <location>
        <begin position="201"/>
        <end position="220"/>
    </location>
</feature>
<evidence type="ECO:0000256" key="1">
    <source>
        <dbReference type="ARBA" id="ARBA00004651"/>
    </source>
</evidence>
<protein>
    <recommendedName>
        <fullName evidence="8">Probable membrane transporter protein</fullName>
    </recommendedName>
</protein>
<organism evidence="9 10">
    <name type="scientific">Reichenbachiella agariperforans</name>
    <dbReference type="NCBI Taxonomy" id="156994"/>
    <lineage>
        <taxon>Bacteria</taxon>
        <taxon>Pseudomonadati</taxon>
        <taxon>Bacteroidota</taxon>
        <taxon>Cytophagia</taxon>
        <taxon>Cytophagales</taxon>
        <taxon>Reichenbachiellaceae</taxon>
        <taxon>Reichenbachiella</taxon>
    </lineage>
</organism>
<dbReference type="InterPro" id="IPR052017">
    <property type="entry name" value="TSUP"/>
</dbReference>
<keyword evidence="6 8" id="KW-1133">Transmembrane helix</keyword>
<dbReference type="InterPro" id="IPR002781">
    <property type="entry name" value="TM_pro_TauE-like"/>
</dbReference>
<feature type="transmembrane region" description="Helical" evidence="8">
    <location>
        <begin position="104"/>
        <end position="123"/>
    </location>
</feature>
<comment type="similarity">
    <text evidence="2 8">Belongs to the 4-toluene sulfonate uptake permease (TSUP) (TC 2.A.102) family.</text>
</comment>
<dbReference type="PANTHER" id="PTHR30269">
    <property type="entry name" value="TRANSMEMBRANE PROTEIN YFCA"/>
    <property type="match status" value="1"/>
</dbReference>
<proteinExistence type="inferred from homology"/>
<keyword evidence="4 8" id="KW-1003">Cell membrane</keyword>
<evidence type="ECO:0000313" key="10">
    <source>
        <dbReference type="Proteomes" id="UP000184474"/>
    </source>
</evidence>
<comment type="subcellular location">
    <subcellularLocation>
        <location evidence="1 8">Cell membrane</location>
        <topology evidence="1 8">Multi-pass membrane protein</topology>
    </subcellularLocation>
</comment>
<evidence type="ECO:0000256" key="2">
    <source>
        <dbReference type="ARBA" id="ARBA00009142"/>
    </source>
</evidence>
<keyword evidence="10" id="KW-1185">Reference proteome</keyword>
<dbReference type="STRING" id="156994.SAMN04488028_1011252"/>
<accession>A0A1M6M6K2</accession>
<keyword evidence="5 8" id="KW-0812">Transmembrane</keyword>
<dbReference type="EMBL" id="FRAA01000001">
    <property type="protein sequence ID" value="SHJ79151.1"/>
    <property type="molecule type" value="Genomic_DNA"/>
</dbReference>
<keyword evidence="3" id="KW-0813">Transport</keyword>
<evidence type="ECO:0000256" key="8">
    <source>
        <dbReference type="RuleBase" id="RU363041"/>
    </source>
</evidence>
<keyword evidence="7 8" id="KW-0472">Membrane</keyword>
<feature type="transmembrane region" description="Helical" evidence="8">
    <location>
        <begin position="78"/>
        <end position="97"/>
    </location>
</feature>
<evidence type="ECO:0000313" key="9">
    <source>
        <dbReference type="EMBL" id="SHJ79151.1"/>
    </source>
</evidence>
<feature type="transmembrane region" description="Helical" evidence="8">
    <location>
        <begin position="232"/>
        <end position="250"/>
    </location>
</feature>
<dbReference type="Pfam" id="PF01925">
    <property type="entry name" value="TauE"/>
    <property type="match status" value="1"/>
</dbReference>
<evidence type="ECO:0000256" key="4">
    <source>
        <dbReference type="ARBA" id="ARBA00022475"/>
    </source>
</evidence>
<evidence type="ECO:0000256" key="3">
    <source>
        <dbReference type="ARBA" id="ARBA00022448"/>
    </source>
</evidence>
<dbReference type="PANTHER" id="PTHR30269:SF23">
    <property type="entry name" value="MEMBRANE TRANSPORTER PROTEIN YDHB-RELATED"/>
    <property type="match status" value="1"/>
</dbReference>
<gene>
    <name evidence="9" type="ORF">SAMN04488028_1011252</name>
</gene>
<dbReference type="Proteomes" id="UP000184474">
    <property type="component" value="Unassembled WGS sequence"/>
</dbReference>
<dbReference type="RefSeq" id="WP_073120415.1">
    <property type="nucleotide sequence ID" value="NZ_FRAA01000001.1"/>
</dbReference>
<dbReference type="AlphaFoldDB" id="A0A1M6M6K2"/>